<dbReference type="RefSeq" id="WP_246535790.1">
    <property type="nucleotide sequence ID" value="NZ_BAAAHS010000060.1"/>
</dbReference>
<evidence type="ECO:0000313" key="3">
    <source>
        <dbReference type="EMBL" id="QVT78032.1"/>
    </source>
</evidence>
<reference evidence="3 4" key="1">
    <citation type="submission" date="2021-05" db="EMBL/GenBank/DDBJ databases">
        <title>Complete genome of Nocardioides aquaticus KCTC 9944T isolated from meromictic and hypersaline Ekho Lake, Antarctica.</title>
        <authorList>
            <person name="Hwang K."/>
            <person name="Kim K.M."/>
            <person name="Choe H."/>
        </authorList>
    </citation>
    <scope>NUCLEOTIDE SEQUENCE [LARGE SCALE GENOMIC DNA]</scope>
    <source>
        <strain evidence="3 4">KCTC 9944</strain>
    </source>
</reference>
<evidence type="ECO:0000259" key="2">
    <source>
        <dbReference type="PROSITE" id="PS51296"/>
    </source>
</evidence>
<dbReference type="InterPro" id="IPR012748">
    <property type="entry name" value="Rieske-like_NirD"/>
</dbReference>
<protein>
    <submittedName>
        <fullName evidence="3">Nitrite reductase (NADH) small subunit</fullName>
        <ecNumber evidence="3">1.7.1.15</ecNumber>
    </submittedName>
</protein>
<dbReference type="PANTHER" id="PTHR40562">
    <property type="match status" value="1"/>
</dbReference>
<evidence type="ECO:0000256" key="1">
    <source>
        <dbReference type="ARBA" id="ARBA00023002"/>
    </source>
</evidence>
<name>A0ABX8EG37_9ACTN</name>
<sequence>MTGGTAVPDGWVPVCRIEQIRRETGVAAWVHGEAVAVFRTHDDQVHALGNHDPRTGASVLARGIVGSRGDEPFVASPLHKEPFGLRDGVCLDDPTVRTPSFEARVVDGVVEVGARRLVPAVAEVP</sequence>
<dbReference type="InterPro" id="IPR017941">
    <property type="entry name" value="Rieske_2Fe-2S"/>
</dbReference>
<dbReference type="PANTHER" id="PTHR40562:SF1">
    <property type="entry name" value="NITRITE REDUCTASE (NADH) SMALL SUBUNIT"/>
    <property type="match status" value="1"/>
</dbReference>
<keyword evidence="1 3" id="KW-0560">Oxidoreductase</keyword>
<dbReference type="CDD" id="cd03529">
    <property type="entry name" value="Rieske_NirD"/>
    <property type="match status" value="1"/>
</dbReference>
<dbReference type="PROSITE" id="PS51296">
    <property type="entry name" value="RIESKE"/>
    <property type="match status" value="1"/>
</dbReference>
<dbReference type="InterPro" id="IPR017881">
    <property type="entry name" value="NirD"/>
</dbReference>
<accession>A0ABX8EG37</accession>
<dbReference type="GO" id="GO:0106316">
    <property type="term" value="F:nitrite reductase (NADH) activity"/>
    <property type="evidence" value="ECO:0007669"/>
    <property type="project" value="UniProtKB-EC"/>
</dbReference>
<dbReference type="Pfam" id="PF13806">
    <property type="entry name" value="Rieske_2"/>
    <property type="match status" value="1"/>
</dbReference>
<keyword evidence="4" id="KW-1185">Reference proteome</keyword>
<gene>
    <name evidence="3" type="primary">nirD_1</name>
    <name evidence="3" type="ORF">ENKNEFLB_00404</name>
</gene>
<dbReference type="Proteomes" id="UP000679307">
    <property type="component" value="Chromosome"/>
</dbReference>
<feature type="domain" description="Rieske" evidence="2">
    <location>
        <begin position="11"/>
        <end position="112"/>
    </location>
</feature>
<dbReference type="NCBIfam" id="TIGR02378">
    <property type="entry name" value="nirD_assim_sml"/>
    <property type="match status" value="1"/>
</dbReference>
<dbReference type="PROSITE" id="PS51300">
    <property type="entry name" value="NIRD"/>
    <property type="match status" value="1"/>
</dbReference>
<dbReference type="EMBL" id="CP075371">
    <property type="protein sequence ID" value="QVT78032.1"/>
    <property type="molecule type" value="Genomic_DNA"/>
</dbReference>
<organism evidence="3 4">
    <name type="scientific">Nocardioides aquaticus</name>
    <dbReference type="NCBI Taxonomy" id="160826"/>
    <lineage>
        <taxon>Bacteria</taxon>
        <taxon>Bacillati</taxon>
        <taxon>Actinomycetota</taxon>
        <taxon>Actinomycetes</taxon>
        <taxon>Propionibacteriales</taxon>
        <taxon>Nocardioidaceae</taxon>
        <taxon>Nocardioides</taxon>
    </lineage>
</organism>
<dbReference type="EC" id="1.7.1.15" evidence="3"/>
<evidence type="ECO:0000313" key="4">
    <source>
        <dbReference type="Proteomes" id="UP000679307"/>
    </source>
</evidence>
<proteinExistence type="predicted"/>